<dbReference type="GO" id="GO:0008408">
    <property type="term" value="F:3'-5' exonuclease activity"/>
    <property type="evidence" value="ECO:0007669"/>
    <property type="project" value="InterPro"/>
</dbReference>
<protein>
    <recommendedName>
        <fullName evidence="4">3'-5' exonuclease domain-containing protein</fullName>
    </recommendedName>
</protein>
<evidence type="ECO:0000313" key="5">
    <source>
        <dbReference type="EMBL" id="KAG0268748.1"/>
    </source>
</evidence>
<evidence type="ECO:0000256" key="1">
    <source>
        <dbReference type="ARBA" id="ARBA00022722"/>
    </source>
</evidence>
<dbReference type="OrthoDB" id="1920326at2759"/>
<proteinExistence type="predicted"/>
<evidence type="ECO:0000256" key="2">
    <source>
        <dbReference type="ARBA" id="ARBA00022801"/>
    </source>
</evidence>
<evidence type="ECO:0000256" key="3">
    <source>
        <dbReference type="SAM" id="MobiDB-lite"/>
    </source>
</evidence>
<evidence type="ECO:0000313" key="6">
    <source>
        <dbReference type="Proteomes" id="UP000807716"/>
    </source>
</evidence>
<dbReference type="EMBL" id="JAAAJB010000042">
    <property type="protein sequence ID" value="KAG0268748.1"/>
    <property type="molecule type" value="Genomic_DNA"/>
</dbReference>
<dbReference type="GO" id="GO:0006139">
    <property type="term" value="P:nucleobase-containing compound metabolic process"/>
    <property type="evidence" value="ECO:0007669"/>
    <property type="project" value="InterPro"/>
</dbReference>
<feature type="compositionally biased region" description="Polar residues" evidence="3">
    <location>
        <begin position="543"/>
        <end position="571"/>
    </location>
</feature>
<evidence type="ECO:0000259" key="4">
    <source>
        <dbReference type="SMART" id="SM00474"/>
    </source>
</evidence>
<feature type="region of interest" description="Disordered" evidence="3">
    <location>
        <begin position="542"/>
        <end position="582"/>
    </location>
</feature>
<feature type="compositionally biased region" description="Low complexity" evidence="3">
    <location>
        <begin position="180"/>
        <end position="198"/>
    </location>
</feature>
<dbReference type="Proteomes" id="UP000807716">
    <property type="component" value="Unassembled WGS sequence"/>
</dbReference>
<feature type="compositionally biased region" description="Low complexity" evidence="3">
    <location>
        <begin position="67"/>
        <end position="77"/>
    </location>
</feature>
<organism evidence="5 6">
    <name type="scientific">Actinomortierella ambigua</name>
    <dbReference type="NCBI Taxonomy" id="1343610"/>
    <lineage>
        <taxon>Eukaryota</taxon>
        <taxon>Fungi</taxon>
        <taxon>Fungi incertae sedis</taxon>
        <taxon>Mucoromycota</taxon>
        <taxon>Mortierellomycotina</taxon>
        <taxon>Mortierellomycetes</taxon>
        <taxon>Mortierellales</taxon>
        <taxon>Mortierellaceae</taxon>
        <taxon>Actinomortierella</taxon>
    </lineage>
</organism>
<keyword evidence="1" id="KW-0540">Nuclease</keyword>
<dbReference type="SUPFAM" id="SSF53098">
    <property type="entry name" value="Ribonuclease H-like"/>
    <property type="match status" value="1"/>
</dbReference>
<dbReference type="InterPro" id="IPR012337">
    <property type="entry name" value="RNaseH-like_sf"/>
</dbReference>
<sequence>MQKFSGHPQLRLQSAKANAALGWTRGAGQSRQQTVLCKAHFRINEQQLRQHHQRRPAFNSGATCRPLQQLQQQQQQQHHYHHLSSRNTPDSVFQSFCQRRFLARSTRPHLRTTAATSTTSSASSSSSATTAAATASSSPRYSAKGWHAHTGLGYVHPHLMRNFRKKDKFVFGVSNTDDGPAASSSSSFSNGGADADSATATKFAPRPTGRISEELGILCAALRRVGARQVFTGPNIHIVDTPKSCADALALIQEYYQTVRGEIGAVGFDSETTVYRTWDSSFNKRTSILQIATEDVCLIVQLFYMTGKGKNPGAIPDILREFLKDPKQVKVGVGIASDAEDLSKSYGLQIAGLVDLAQLASQKGFTPASMSLVNLDDKFGSEDWSVVKTSDIYYWDFDQQMLHRDAIWYSAIDALACKAIYENLQRGSLKSTYVPWEKRFPMTPQQEYKDIIQFLHFKIKPNKLYPIESIKILLTKSYPRLKQIHPPEKVSDLADIYISKMLKDGALVVDENFASKEELQLTADEIISATHPGLALRLATKDGATQSKDPQQPLTTVSSPQAASIDNTSTVPSPPKEESAPL</sequence>
<dbReference type="InterPro" id="IPR002562">
    <property type="entry name" value="3'-5'_exonuclease_dom"/>
</dbReference>
<dbReference type="InterPro" id="IPR036397">
    <property type="entry name" value="RNaseH_sf"/>
</dbReference>
<feature type="domain" description="3'-5' exonuclease" evidence="4">
    <location>
        <begin position="236"/>
        <end position="429"/>
    </location>
</feature>
<feature type="region of interest" description="Disordered" evidence="3">
    <location>
        <begin position="108"/>
        <end position="128"/>
    </location>
</feature>
<accession>A0A9P6QM19</accession>
<dbReference type="AlphaFoldDB" id="A0A9P6QM19"/>
<keyword evidence="6" id="KW-1185">Reference proteome</keyword>
<feature type="region of interest" description="Disordered" evidence="3">
    <location>
        <begin position="66"/>
        <end position="88"/>
    </location>
</feature>
<name>A0A9P6QM19_9FUNG</name>
<reference evidence="5" key="1">
    <citation type="journal article" date="2020" name="Fungal Divers.">
        <title>Resolving the Mortierellaceae phylogeny through synthesis of multi-gene phylogenetics and phylogenomics.</title>
        <authorList>
            <person name="Vandepol N."/>
            <person name="Liber J."/>
            <person name="Desiro A."/>
            <person name="Na H."/>
            <person name="Kennedy M."/>
            <person name="Barry K."/>
            <person name="Grigoriev I.V."/>
            <person name="Miller A.N."/>
            <person name="O'Donnell K."/>
            <person name="Stajich J.E."/>
            <person name="Bonito G."/>
        </authorList>
    </citation>
    <scope>NUCLEOTIDE SEQUENCE</scope>
    <source>
        <strain evidence="5">BC1065</strain>
    </source>
</reference>
<dbReference type="SMART" id="SM00474">
    <property type="entry name" value="35EXOc"/>
    <property type="match status" value="1"/>
</dbReference>
<dbReference type="Pfam" id="PF01612">
    <property type="entry name" value="DNA_pol_A_exo1"/>
    <property type="match status" value="1"/>
</dbReference>
<feature type="region of interest" description="Disordered" evidence="3">
    <location>
        <begin position="180"/>
        <end position="205"/>
    </location>
</feature>
<feature type="compositionally biased region" description="Low complexity" evidence="3">
    <location>
        <begin position="112"/>
        <end position="128"/>
    </location>
</feature>
<gene>
    <name evidence="5" type="ORF">DFQ27_005828</name>
</gene>
<dbReference type="CDD" id="cd06141">
    <property type="entry name" value="WRN_exo"/>
    <property type="match status" value="1"/>
</dbReference>
<dbReference type="GO" id="GO:0005737">
    <property type="term" value="C:cytoplasm"/>
    <property type="evidence" value="ECO:0007669"/>
    <property type="project" value="TreeGrafter"/>
</dbReference>
<keyword evidence="2" id="KW-0378">Hydrolase</keyword>
<dbReference type="InterPro" id="IPR051132">
    <property type="entry name" value="3-5_Exonuclease_domain"/>
</dbReference>
<dbReference type="PANTHER" id="PTHR13620">
    <property type="entry name" value="3-5 EXONUCLEASE"/>
    <property type="match status" value="1"/>
</dbReference>
<dbReference type="GO" id="GO:0003676">
    <property type="term" value="F:nucleic acid binding"/>
    <property type="evidence" value="ECO:0007669"/>
    <property type="project" value="InterPro"/>
</dbReference>
<dbReference type="PANTHER" id="PTHR13620:SF104">
    <property type="entry name" value="EXONUCLEASE 3'-5' DOMAIN-CONTAINING PROTEIN 2"/>
    <property type="match status" value="1"/>
</dbReference>
<dbReference type="Gene3D" id="3.30.420.10">
    <property type="entry name" value="Ribonuclease H-like superfamily/Ribonuclease H"/>
    <property type="match status" value="1"/>
</dbReference>
<dbReference type="GO" id="GO:0005634">
    <property type="term" value="C:nucleus"/>
    <property type="evidence" value="ECO:0007669"/>
    <property type="project" value="TreeGrafter"/>
</dbReference>
<comment type="caution">
    <text evidence="5">The sequence shown here is derived from an EMBL/GenBank/DDBJ whole genome shotgun (WGS) entry which is preliminary data.</text>
</comment>